<comment type="caution">
    <text evidence="2">The sequence shown here is derived from an EMBL/GenBank/DDBJ whole genome shotgun (WGS) entry which is preliminary data.</text>
</comment>
<protein>
    <submittedName>
        <fullName evidence="2">Gag-Pol polyprotein</fullName>
    </submittedName>
</protein>
<name>A0A6L2L183_TANCI</name>
<evidence type="ECO:0000313" key="2">
    <source>
        <dbReference type="EMBL" id="GEU55643.1"/>
    </source>
</evidence>
<dbReference type="EMBL" id="BKCJ010003529">
    <property type="protein sequence ID" value="GEU55643.1"/>
    <property type="molecule type" value="Genomic_DNA"/>
</dbReference>
<accession>A0A6L2L183</accession>
<reference evidence="2" key="1">
    <citation type="journal article" date="2019" name="Sci. Rep.">
        <title>Draft genome of Tanacetum cinerariifolium, the natural source of mosquito coil.</title>
        <authorList>
            <person name="Yamashiro T."/>
            <person name="Shiraishi A."/>
            <person name="Satake H."/>
            <person name="Nakayama K."/>
        </authorList>
    </citation>
    <scope>NUCLEOTIDE SEQUENCE</scope>
</reference>
<evidence type="ECO:0000259" key="1">
    <source>
        <dbReference type="Pfam" id="PF07727"/>
    </source>
</evidence>
<organism evidence="2">
    <name type="scientific">Tanacetum cinerariifolium</name>
    <name type="common">Dalmatian daisy</name>
    <name type="synonym">Chrysanthemum cinerariifolium</name>
    <dbReference type="NCBI Taxonomy" id="118510"/>
    <lineage>
        <taxon>Eukaryota</taxon>
        <taxon>Viridiplantae</taxon>
        <taxon>Streptophyta</taxon>
        <taxon>Embryophyta</taxon>
        <taxon>Tracheophyta</taxon>
        <taxon>Spermatophyta</taxon>
        <taxon>Magnoliopsida</taxon>
        <taxon>eudicotyledons</taxon>
        <taxon>Gunneridae</taxon>
        <taxon>Pentapetalae</taxon>
        <taxon>asterids</taxon>
        <taxon>campanulids</taxon>
        <taxon>Asterales</taxon>
        <taxon>Asteraceae</taxon>
        <taxon>Asteroideae</taxon>
        <taxon>Anthemideae</taxon>
        <taxon>Anthemidinae</taxon>
        <taxon>Tanacetum</taxon>
    </lineage>
</organism>
<gene>
    <name evidence="2" type="ORF">Tci_027621</name>
</gene>
<sequence>MIIQPTSEPSTPTYVHAEEYIDNQEEEELVQDDDFTNPFCAPPQEVAESSSHKIEQVHGNPSRPVQTRRQLIIDPEMCMFALTVSTAKPKNIKEAMADSAWIEAMQEELHQFDRLQEEGIDFEESFAPVARLEAVWIFIAYAAHKSFPIYQMDVKTTFLNGPLKEEVYVVQPDRFVDPDHPEKVYRLRKALYGLKQAPRVTEYQLADMFTKALPKDRFKYLVRRIGMICLTPAELEVLANESA</sequence>
<feature type="domain" description="Reverse transcriptase Ty1/copia-type" evidence="1">
    <location>
        <begin position="116"/>
        <end position="229"/>
    </location>
</feature>
<dbReference type="AlphaFoldDB" id="A0A6L2L183"/>
<proteinExistence type="predicted"/>
<dbReference type="Pfam" id="PF07727">
    <property type="entry name" value="RVT_2"/>
    <property type="match status" value="1"/>
</dbReference>
<dbReference type="InterPro" id="IPR013103">
    <property type="entry name" value="RVT_2"/>
</dbReference>